<keyword evidence="3" id="KW-0808">Transferase</keyword>
<dbReference type="NCBIfam" id="TIGR00726">
    <property type="entry name" value="peptidoglycan editing factor PgeF"/>
    <property type="match status" value="1"/>
</dbReference>
<evidence type="ECO:0000256" key="3">
    <source>
        <dbReference type="ARBA" id="ARBA00022679"/>
    </source>
</evidence>
<comment type="catalytic activity">
    <reaction evidence="9">
        <text>S-methyl-5'-thioadenosine + phosphate = 5-(methylsulfanyl)-alpha-D-ribose 1-phosphate + adenine</text>
        <dbReference type="Rhea" id="RHEA:11852"/>
        <dbReference type="ChEBI" id="CHEBI:16708"/>
        <dbReference type="ChEBI" id="CHEBI:17509"/>
        <dbReference type="ChEBI" id="CHEBI:43474"/>
        <dbReference type="ChEBI" id="CHEBI:58533"/>
        <dbReference type="EC" id="2.4.2.28"/>
    </reaction>
    <physiologicalReaction direction="left-to-right" evidence="9">
        <dbReference type="Rhea" id="RHEA:11853"/>
    </physiologicalReaction>
</comment>
<evidence type="ECO:0000256" key="1">
    <source>
        <dbReference type="ARBA" id="ARBA00000553"/>
    </source>
</evidence>
<dbReference type="EMBL" id="JAPIUZ010000003">
    <property type="protein sequence ID" value="MCX2563724.1"/>
    <property type="molecule type" value="Genomic_DNA"/>
</dbReference>
<dbReference type="SUPFAM" id="SSF64438">
    <property type="entry name" value="CNF1/YfiH-like putative cysteine hydrolases"/>
    <property type="match status" value="1"/>
</dbReference>
<evidence type="ECO:0000256" key="2">
    <source>
        <dbReference type="ARBA" id="ARBA00007353"/>
    </source>
</evidence>
<evidence type="ECO:0000256" key="4">
    <source>
        <dbReference type="ARBA" id="ARBA00022723"/>
    </source>
</evidence>
<keyword evidence="4" id="KW-0479">Metal-binding</keyword>
<dbReference type="RefSeq" id="WP_173559659.1">
    <property type="nucleotide sequence ID" value="NZ_JAPIUZ010000003.1"/>
</dbReference>
<evidence type="ECO:0000313" key="11">
    <source>
        <dbReference type="EMBL" id="MCX2563724.1"/>
    </source>
</evidence>
<gene>
    <name evidence="11" type="primary">pgeF</name>
    <name evidence="11" type="ORF">OQ497_07120</name>
</gene>
<proteinExistence type="inferred from homology"/>
<name>A0ABT3QEK3_9PROT</name>
<evidence type="ECO:0000256" key="10">
    <source>
        <dbReference type="RuleBase" id="RU361274"/>
    </source>
</evidence>
<evidence type="ECO:0000256" key="9">
    <source>
        <dbReference type="ARBA" id="ARBA00049893"/>
    </source>
</evidence>
<accession>A0ABT3QEK3</accession>
<comment type="catalytic activity">
    <reaction evidence="1">
        <text>inosine + phosphate = alpha-D-ribose 1-phosphate + hypoxanthine</text>
        <dbReference type="Rhea" id="RHEA:27646"/>
        <dbReference type="ChEBI" id="CHEBI:17368"/>
        <dbReference type="ChEBI" id="CHEBI:17596"/>
        <dbReference type="ChEBI" id="CHEBI:43474"/>
        <dbReference type="ChEBI" id="CHEBI:57720"/>
        <dbReference type="EC" id="2.4.2.1"/>
    </reaction>
    <physiologicalReaction direction="left-to-right" evidence="1">
        <dbReference type="Rhea" id="RHEA:27647"/>
    </physiologicalReaction>
</comment>
<keyword evidence="12" id="KW-1185">Reference proteome</keyword>
<dbReference type="InterPro" id="IPR003730">
    <property type="entry name" value="Cu_polyphenol_OxRdtase"/>
</dbReference>
<dbReference type="Pfam" id="PF02578">
    <property type="entry name" value="Cu-oxidase_4"/>
    <property type="match status" value="1"/>
</dbReference>
<evidence type="ECO:0000313" key="12">
    <source>
        <dbReference type="Proteomes" id="UP001301152"/>
    </source>
</evidence>
<keyword evidence="5" id="KW-0378">Hydrolase</keyword>
<dbReference type="PANTHER" id="PTHR30616">
    <property type="entry name" value="UNCHARACTERIZED PROTEIN YFIH"/>
    <property type="match status" value="1"/>
</dbReference>
<dbReference type="CDD" id="cd16833">
    <property type="entry name" value="YfiH"/>
    <property type="match status" value="1"/>
</dbReference>
<reference evidence="11 12" key="1">
    <citation type="submission" date="2022-11" db="EMBL/GenBank/DDBJ databases">
        <title>Genome sequencing of Acetobacter type strain.</title>
        <authorList>
            <person name="Heo J."/>
            <person name="Lee D."/>
            <person name="Han B.-H."/>
            <person name="Hong S.-B."/>
            <person name="Kwon S.-W."/>
        </authorList>
    </citation>
    <scope>NUCLEOTIDE SEQUENCE [LARGE SCALE GENOMIC DNA]</scope>
    <source>
        <strain evidence="11 12">KACC 21253</strain>
    </source>
</reference>
<dbReference type="InterPro" id="IPR038371">
    <property type="entry name" value="Cu_polyphenol_OxRdtase_sf"/>
</dbReference>
<evidence type="ECO:0000256" key="7">
    <source>
        <dbReference type="ARBA" id="ARBA00047989"/>
    </source>
</evidence>
<evidence type="ECO:0000256" key="8">
    <source>
        <dbReference type="ARBA" id="ARBA00048968"/>
    </source>
</evidence>
<organism evidence="11 12">
    <name type="scientific">Acetobacter thailandicus</name>
    <dbReference type="NCBI Taxonomy" id="1502842"/>
    <lineage>
        <taxon>Bacteria</taxon>
        <taxon>Pseudomonadati</taxon>
        <taxon>Pseudomonadota</taxon>
        <taxon>Alphaproteobacteria</taxon>
        <taxon>Acetobacterales</taxon>
        <taxon>Acetobacteraceae</taxon>
        <taxon>Acetobacter</taxon>
    </lineage>
</organism>
<comment type="caution">
    <text evidence="11">The sequence shown here is derived from an EMBL/GenBank/DDBJ whole genome shotgun (WGS) entry which is preliminary data.</text>
</comment>
<evidence type="ECO:0000256" key="5">
    <source>
        <dbReference type="ARBA" id="ARBA00022801"/>
    </source>
</evidence>
<dbReference type="Proteomes" id="UP001301152">
    <property type="component" value="Unassembled WGS sequence"/>
</dbReference>
<evidence type="ECO:0000256" key="6">
    <source>
        <dbReference type="ARBA" id="ARBA00022833"/>
    </source>
</evidence>
<sequence>MTSAASLPQQALSPLTSILLKQARHGFFTREGGVSTGPYASLNCSVRSEDTPAHLRENRRRIADWIKVPENGLTSLSQVHGKRVITVTEPLPAGQLEEADAMVTRNPAIALGTITADCAPVLFASADGQLVGAAHAGWRGALAGVIEATLDVMQHEGAPVAGIYATVGPCIAQSSYETGEDMHSEITKSDPDAARFFIPGKRTGHYQFDLGGWCLFRLKRAGVQHASLLGVDTFSNEKQFFSHRRRTLTGNGPLGHQLSVISPGARA</sequence>
<comment type="similarity">
    <text evidence="2 10">Belongs to the purine nucleoside phosphorylase YfiH/LACC1 family.</text>
</comment>
<protein>
    <recommendedName>
        <fullName evidence="10">Purine nucleoside phosphorylase</fullName>
    </recommendedName>
</protein>
<keyword evidence="6" id="KW-0862">Zinc</keyword>
<dbReference type="Gene3D" id="3.60.140.10">
    <property type="entry name" value="CNF1/YfiH-like putative cysteine hydrolases"/>
    <property type="match status" value="1"/>
</dbReference>
<dbReference type="InterPro" id="IPR011324">
    <property type="entry name" value="Cytotoxic_necrot_fac-like_cat"/>
</dbReference>
<comment type="catalytic activity">
    <reaction evidence="7">
        <text>adenosine + H2O + H(+) = inosine + NH4(+)</text>
        <dbReference type="Rhea" id="RHEA:24408"/>
        <dbReference type="ChEBI" id="CHEBI:15377"/>
        <dbReference type="ChEBI" id="CHEBI:15378"/>
        <dbReference type="ChEBI" id="CHEBI:16335"/>
        <dbReference type="ChEBI" id="CHEBI:17596"/>
        <dbReference type="ChEBI" id="CHEBI:28938"/>
        <dbReference type="EC" id="3.5.4.4"/>
    </reaction>
    <physiologicalReaction direction="left-to-right" evidence="7">
        <dbReference type="Rhea" id="RHEA:24409"/>
    </physiologicalReaction>
</comment>
<comment type="catalytic activity">
    <reaction evidence="8">
        <text>adenosine + phosphate = alpha-D-ribose 1-phosphate + adenine</text>
        <dbReference type="Rhea" id="RHEA:27642"/>
        <dbReference type="ChEBI" id="CHEBI:16335"/>
        <dbReference type="ChEBI" id="CHEBI:16708"/>
        <dbReference type="ChEBI" id="CHEBI:43474"/>
        <dbReference type="ChEBI" id="CHEBI:57720"/>
        <dbReference type="EC" id="2.4.2.1"/>
    </reaction>
    <physiologicalReaction direction="left-to-right" evidence="8">
        <dbReference type="Rhea" id="RHEA:27643"/>
    </physiologicalReaction>
</comment>
<dbReference type="PANTHER" id="PTHR30616:SF2">
    <property type="entry name" value="PURINE NUCLEOSIDE PHOSPHORYLASE LACC1"/>
    <property type="match status" value="1"/>
</dbReference>